<evidence type="ECO:0000256" key="5">
    <source>
        <dbReference type="ARBA" id="ARBA00022692"/>
    </source>
</evidence>
<sequence>MMFERLFALIKKEFLAIKNDKKSLMVVVLPPIVQVILFSFAATLEVKNINLALLNQDDSYKSKELIKDLGSSSYIKSLNIVKSYEDGEYEIDRQKVIAFIVIPSDFSKDLEKGSSKIQVIFDGRRSNTSQIVEGYLNQIILNHYKKEQLNSKINIISRNFYNPNLENFWWIVPSLFASISMVVAMLLTSLSIAREKELGTFEQILVSPLSSIEILLGKLLPALFISVLESTFILFVAIYFFGVPLNGSIWLLYLSATVFLFSMSGIGLFISSISNTQQQAILGSFVVMLPSFLLSGFATPVSNMPQWLQPFTDFIPLKYYLELIKGIFLKDISFSIALTYLTPMFLFGVISLFGTVIYFKRKRA</sequence>
<accession>A0A644TH80</accession>
<evidence type="ECO:0000256" key="3">
    <source>
        <dbReference type="ARBA" id="ARBA00022448"/>
    </source>
</evidence>
<feature type="transmembrane region" description="Helical" evidence="8">
    <location>
        <begin position="219"/>
        <end position="242"/>
    </location>
</feature>
<dbReference type="GO" id="GO:0005886">
    <property type="term" value="C:plasma membrane"/>
    <property type="evidence" value="ECO:0007669"/>
    <property type="project" value="UniProtKB-SubCell"/>
</dbReference>
<reference evidence="10" key="1">
    <citation type="submission" date="2019-08" db="EMBL/GenBank/DDBJ databases">
        <authorList>
            <person name="Kucharzyk K."/>
            <person name="Murdoch R.W."/>
            <person name="Higgins S."/>
            <person name="Loffler F."/>
        </authorList>
    </citation>
    <scope>NUCLEOTIDE SEQUENCE</scope>
</reference>
<organism evidence="10">
    <name type="scientific">bioreactor metagenome</name>
    <dbReference type="NCBI Taxonomy" id="1076179"/>
    <lineage>
        <taxon>unclassified sequences</taxon>
        <taxon>metagenomes</taxon>
        <taxon>ecological metagenomes</taxon>
    </lineage>
</organism>
<feature type="transmembrane region" description="Helical" evidence="8">
    <location>
        <begin position="168"/>
        <end position="187"/>
    </location>
</feature>
<feature type="domain" description="ABC transmembrane type-2" evidence="9">
    <location>
        <begin position="125"/>
        <end position="362"/>
    </location>
</feature>
<comment type="caution">
    <text evidence="10">The sequence shown here is derived from an EMBL/GenBank/DDBJ whole genome shotgun (WGS) entry which is preliminary data.</text>
</comment>
<evidence type="ECO:0000313" key="10">
    <source>
        <dbReference type="EMBL" id="MPL66224.1"/>
    </source>
</evidence>
<keyword evidence="5 8" id="KW-0812">Transmembrane</keyword>
<keyword evidence="7 8" id="KW-0472">Membrane</keyword>
<feature type="transmembrane region" description="Helical" evidence="8">
    <location>
        <begin position="24"/>
        <end position="44"/>
    </location>
</feature>
<dbReference type="PANTHER" id="PTHR30294:SF44">
    <property type="entry name" value="MULTIDRUG ABC TRANSPORTER PERMEASE YBHR-RELATED"/>
    <property type="match status" value="1"/>
</dbReference>
<dbReference type="EMBL" id="VSSQ01000031">
    <property type="protein sequence ID" value="MPL66224.1"/>
    <property type="molecule type" value="Genomic_DNA"/>
</dbReference>
<dbReference type="Gene3D" id="3.40.1710.10">
    <property type="entry name" value="abc type-2 transporter like domain"/>
    <property type="match status" value="1"/>
</dbReference>
<dbReference type="InterPro" id="IPR051449">
    <property type="entry name" value="ABC-2_transporter_component"/>
</dbReference>
<evidence type="ECO:0000256" key="2">
    <source>
        <dbReference type="ARBA" id="ARBA00007783"/>
    </source>
</evidence>
<dbReference type="AlphaFoldDB" id="A0A644TH80"/>
<name>A0A644TH80_9ZZZZ</name>
<feature type="transmembrane region" description="Helical" evidence="8">
    <location>
        <begin position="332"/>
        <end position="359"/>
    </location>
</feature>
<comment type="subcellular location">
    <subcellularLocation>
        <location evidence="1">Cell membrane</location>
        <topology evidence="1">Multi-pass membrane protein</topology>
    </subcellularLocation>
</comment>
<keyword evidence="3" id="KW-0813">Transport</keyword>
<evidence type="ECO:0000256" key="7">
    <source>
        <dbReference type="ARBA" id="ARBA00023136"/>
    </source>
</evidence>
<dbReference type="InterPro" id="IPR047817">
    <property type="entry name" value="ABC2_TM_bact-type"/>
</dbReference>
<evidence type="ECO:0000256" key="8">
    <source>
        <dbReference type="SAM" id="Phobius"/>
    </source>
</evidence>
<dbReference type="Pfam" id="PF12698">
    <property type="entry name" value="ABC2_membrane_3"/>
    <property type="match status" value="1"/>
</dbReference>
<dbReference type="PROSITE" id="PS51012">
    <property type="entry name" value="ABC_TM2"/>
    <property type="match status" value="1"/>
</dbReference>
<evidence type="ECO:0000259" key="9">
    <source>
        <dbReference type="PROSITE" id="PS51012"/>
    </source>
</evidence>
<keyword evidence="4" id="KW-1003">Cell membrane</keyword>
<dbReference type="InterPro" id="IPR013525">
    <property type="entry name" value="ABC2_TM"/>
</dbReference>
<evidence type="ECO:0000256" key="4">
    <source>
        <dbReference type="ARBA" id="ARBA00022475"/>
    </source>
</evidence>
<evidence type="ECO:0000256" key="6">
    <source>
        <dbReference type="ARBA" id="ARBA00022989"/>
    </source>
</evidence>
<comment type="similarity">
    <text evidence="2">Belongs to the ABC-2 integral membrane protein family.</text>
</comment>
<protein>
    <submittedName>
        <fullName evidence="10">Putative multidrug ABC transporter permease YbhR</fullName>
    </submittedName>
</protein>
<proteinExistence type="inferred from homology"/>
<dbReference type="GO" id="GO:0140359">
    <property type="term" value="F:ABC-type transporter activity"/>
    <property type="evidence" value="ECO:0007669"/>
    <property type="project" value="InterPro"/>
</dbReference>
<feature type="transmembrane region" description="Helical" evidence="8">
    <location>
        <begin position="248"/>
        <end position="270"/>
    </location>
</feature>
<dbReference type="PANTHER" id="PTHR30294">
    <property type="entry name" value="MEMBRANE COMPONENT OF ABC TRANSPORTER YHHJ-RELATED"/>
    <property type="match status" value="1"/>
</dbReference>
<keyword evidence="6 8" id="KW-1133">Transmembrane helix</keyword>
<gene>
    <name evidence="10" type="primary">ybhR_8</name>
    <name evidence="10" type="ORF">SDC9_11893</name>
</gene>
<evidence type="ECO:0000256" key="1">
    <source>
        <dbReference type="ARBA" id="ARBA00004651"/>
    </source>
</evidence>
<feature type="transmembrane region" description="Helical" evidence="8">
    <location>
        <begin position="282"/>
        <end position="301"/>
    </location>
</feature>